<dbReference type="GeneID" id="25731216"/>
<dbReference type="Pfam" id="PF18599">
    <property type="entry name" value="LCIB_C_CA"/>
    <property type="match status" value="1"/>
</dbReference>
<sequence length="284" mass="30571">MHTRITLKPAEGRERYVFFAFPHIAIDESGELGAIARPNRPGKSCACGAMAKCLGDLQKEGLDCNCKEPGVHDPLEPELTILKQRLARRIAAEGLDPATMNLADITHAAERVITDDLEFLISKAVDPEKADYAVITGVQIHNWSKDQTAGANIEFVAPAKAYVVNRGETTIIDLAQVPALTPRQLNSLSGFDEGLEAGFSTPVNGEPSTLQCMSSEYLTKVICSSGLRSERKFQLQHKPLASYIKYEIPAQDSEPILGDGGAVAEVVTAEVAGEDAALEQNVVA</sequence>
<name>A0A0D2J2P6_9CHLO</name>
<dbReference type="AlphaFoldDB" id="A0A0D2J2P6"/>
<dbReference type="PANTHER" id="PTHR38016">
    <property type="entry name" value="UNNAMED PRODUCT"/>
    <property type="match status" value="1"/>
</dbReference>
<dbReference type="PANTHER" id="PTHR38016:SF1">
    <property type="entry name" value="LIMITING CO2-INDUCIBLE PROTEIN B_C BETA CARBONYIC ANHYDRASE DOMAIN-CONTAINING PROTEIN"/>
    <property type="match status" value="1"/>
</dbReference>
<dbReference type="KEGG" id="mng:MNEG_13725"/>
<keyword evidence="3" id="KW-1185">Reference proteome</keyword>
<evidence type="ECO:0000259" key="1">
    <source>
        <dbReference type="Pfam" id="PF18599"/>
    </source>
</evidence>
<feature type="domain" description="Limiting CO2-inducible protein B/C beta carbonyic anhydrase" evidence="1">
    <location>
        <begin position="9"/>
        <end position="164"/>
    </location>
</feature>
<dbReference type="Proteomes" id="UP000054498">
    <property type="component" value="Unassembled WGS sequence"/>
</dbReference>
<organism evidence="2 3">
    <name type="scientific">Monoraphidium neglectum</name>
    <dbReference type="NCBI Taxonomy" id="145388"/>
    <lineage>
        <taxon>Eukaryota</taxon>
        <taxon>Viridiplantae</taxon>
        <taxon>Chlorophyta</taxon>
        <taxon>core chlorophytes</taxon>
        <taxon>Chlorophyceae</taxon>
        <taxon>CS clade</taxon>
        <taxon>Sphaeropleales</taxon>
        <taxon>Selenastraceae</taxon>
        <taxon>Monoraphidium</taxon>
    </lineage>
</organism>
<dbReference type="RefSeq" id="XP_013893257.1">
    <property type="nucleotide sequence ID" value="XM_014037803.1"/>
</dbReference>
<proteinExistence type="predicted"/>
<dbReference type="OrthoDB" id="2014244at2759"/>
<gene>
    <name evidence="2" type="ORF">MNEG_13725</name>
</gene>
<dbReference type="EMBL" id="KK104223">
    <property type="protein sequence ID" value="KIY94237.1"/>
    <property type="molecule type" value="Genomic_DNA"/>
</dbReference>
<reference evidence="2 3" key="1">
    <citation type="journal article" date="2013" name="BMC Genomics">
        <title>Reconstruction of the lipid metabolism for the microalga Monoraphidium neglectum from its genome sequence reveals characteristics suitable for biofuel production.</title>
        <authorList>
            <person name="Bogen C."/>
            <person name="Al-Dilaimi A."/>
            <person name="Albersmeier A."/>
            <person name="Wichmann J."/>
            <person name="Grundmann M."/>
            <person name="Rupp O."/>
            <person name="Lauersen K.J."/>
            <person name="Blifernez-Klassen O."/>
            <person name="Kalinowski J."/>
            <person name="Goesmann A."/>
            <person name="Mussgnug J.H."/>
            <person name="Kruse O."/>
        </authorList>
    </citation>
    <scope>NUCLEOTIDE SEQUENCE [LARGE SCALE GENOMIC DNA]</scope>
    <source>
        <strain evidence="2 3">SAG 48.87</strain>
    </source>
</reference>
<protein>
    <submittedName>
        <fullName evidence="2">Low-CO2-inducible protein</fullName>
    </submittedName>
</protein>
<evidence type="ECO:0000313" key="2">
    <source>
        <dbReference type="EMBL" id="KIY94237.1"/>
    </source>
</evidence>
<accession>A0A0D2J2P6</accession>
<dbReference type="InterPro" id="IPR040703">
    <property type="entry name" value="LCIB/C_CA"/>
</dbReference>
<evidence type="ECO:0000313" key="3">
    <source>
        <dbReference type="Proteomes" id="UP000054498"/>
    </source>
</evidence>
<dbReference type="STRING" id="145388.A0A0D2J2P6"/>